<keyword evidence="8 13" id="KW-0378">Hydrolase</keyword>
<keyword evidence="11 13" id="KW-0560">Oxidoreductase</keyword>
<keyword evidence="7 13" id="KW-0479">Metal-binding</keyword>
<dbReference type="AlphaFoldDB" id="A0A0C1VJ90"/>
<reference evidence="18 19" key="1">
    <citation type="journal article" date="2014" name="G3 (Bethesda)">
        <title>Genome sequence of Candidatus Riesia pediculischaeffi, endosymbiont of chimpanzee lice, and genomic comparison of recently acquired endosymbionts from human and chimpanzee lice.</title>
        <authorList>
            <person name="Boyd B.M."/>
            <person name="Allen J.M."/>
            <person name="de Crecy-Lagard V."/>
            <person name="Reed D.L."/>
        </authorList>
    </citation>
    <scope>NUCLEOTIDE SEQUENCE [LARGE SCALE GENOMIC DNA]</scope>
    <source>
        <strain evidence="18 19">PTSU</strain>
    </source>
</reference>
<dbReference type="Proteomes" id="UP000054529">
    <property type="component" value="Unassembled WGS sequence"/>
</dbReference>
<evidence type="ECO:0000313" key="18">
    <source>
        <dbReference type="EMBL" id="KIE63900.1"/>
    </source>
</evidence>
<dbReference type="PROSITE" id="PS00903">
    <property type="entry name" value="CYT_DCMP_DEAMINASES_1"/>
    <property type="match status" value="1"/>
</dbReference>
<feature type="binding site" evidence="15">
    <location>
        <position position="183"/>
    </location>
    <ligand>
        <name>substrate</name>
    </ligand>
</feature>
<accession>A0A0C1VJ90</accession>
<evidence type="ECO:0000256" key="2">
    <source>
        <dbReference type="ARBA" id="ARBA00004882"/>
    </source>
</evidence>
<proteinExistence type="inferred from homology"/>
<feature type="binding site" evidence="15">
    <location>
        <position position="312"/>
    </location>
    <ligand>
        <name>substrate</name>
    </ligand>
</feature>
<dbReference type="CDD" id="cd01284">
    <property type="entry name" value="Riboflavin_deaminase-reductase"/>
    <property type="match status" value="1"/>
</dbReference>
<dbReference type="Pfam" id="PF01872">
    <property type="entry name" value="RibD_C"/>
    <property type="match status" value="1"/>
</dbReference>
<dbReference type="GO" id="GO:0008270">
    <property type="term" value="F:zinc ion binding"/>
    <property type="evidence" value="ECO:0007669"/>
    <property type="project" value="InterPro"/>
</dbReference>
<dbReference type="SUPFAM" id="SSF53597">
    <property type="entry name" value="Dihydrofolate reductase-like"/>
    <property type="match status" value="1"/>
</dbReference>
<dbReference type="InterPro" id="IPR011549">
    <property type="entry name" value="RibD_C"/>
</dbReference>
<evidence type="ECO:0000259" key="17">
    <source>
        <dbReference type="PROSITE" id="PS51747"/>
    </source>
</evidence>
<evidence type="ECO:0000256" key="10">
    <source>
        <dbReference type="ARBA" id="ARBA00022857"/>
    </source>
</evidence>
<evidence type="ECO:0000256" key="3">
    <source>
        <dbReference type="ARBA" id="ARBA00004910"/>
    </source>
</evidence>
<dbReference type="EC" id="3.5.4.26" evidence="13"/>
<dbReference type="Gene3D" id="3.40.430.10">
    <property type="entry name" value="Dihydrofolate Reductase, subunit A"/>
    <property type="match status" value="1"/>
</dbReference>
<evidence type="ECO:0000256" key="6">
    <source>
        <dbReference type="ARBA" id="ARBA00022619"/>
    </source>
</evidence>
<evidence type="ECO:0000256" key="7">
    <source>
        <dbReference type="ARBA" id="ARBA00022723"/>
    </source>
</evidence>
<evidence type="ECO:0000256" key="5">
    <source>
        <dbReference type="ARBA" id="ARBA00007417"/>
    </source>
</evidence>
<evidence type="ECO:0000256" key="11">
    <source>
        <dbReference type="ARBA" id="ARBA00023002"/>
    </source>
</evidence>
<dbReference type="PIRSF" id="PIRSF006769">
    <property type="entry name" value="RibD"/>
    <property type="match status" value="1"/>
</dbReference>
<dbReference type="InterPro" id="IPR016193">
    <property type="entry name" value="Cytidine_deaminase-like"/>
</dbReference>
<feature type="binding site" evidence="15">
    <location>
        <position position="167"/>
    </location>
    <ligand>
        <name>substrate</name>
    </ligand>
</feature>
<gene>
    <name evidence="18" type="ORF">P689_12269</name>
</gene>
<evidence type="ECO:0000256" key="13">
    <source>
        <dbReference type="PIRNR" id="PIRNR006769"/>
    </source>
</evidence>
<dbReference type="HOGENOM" id="CLU_036590_1_2_6"/>
<feature type="binding site" evidence="15">
    <location>
        <position position="247"/>
    </location>
    <ligand>
        <name>NADP(+)</name>
        <dbReference type="ChEBI" id="CHEBI:58349"/>
    </ligand>
</feature>
<feature type="binding site" evidence="16">
    <location>
        <position position="97"/>
    </location>
    <ligand>
        <name>Zn(2+)</name>
        <dbReference type="ChEBI" id="CHEBI:29105"/>
        <note>catalytic</note>
    </ligand>
</feature>
<evidence type="ECO:0000256" key="8">
    <source>
        <dbReference type="ARBA" id="ARBA00022801"/>
    </source>
</evidence>
<keyword evidence="6 13" id="KW-0686">Riboflavin biosynthesis</keyword>
<evidence type="ECO:0000256" key="16">
    <source>
        <dbReference type="PIRSR" id="PIRSR006769-3"/>
    </source>
</evidence>
<feature type="binding site" evidence="16">
    <location>
        <position position="88"/>
    </location>
    <ligand>
        <name>Zn(2+)</name>
        <dbReference type="ChEBI" id="CHEBI:29105"/>
        <note>catalytic</note>
    </ligand>
</feature>
<comment type="catalytic activity">
    <reaction evidence="13">
        <text>2,5-diamino-6-hydroxy-4-(5-phosphoribosylamino)-pyrimidine + H2O + H(+) = 5-amino-6-(5-phospho-D-ribosylamino)uracil + NH4(+)</text>
        <dbReference type="Rhea" id="RHEA:21868"/>
        <dbReference type="ChEBI" id="CHEBI:15377"/>
        <dbReference type="ChEBI" id="CHEBI:15378"/>
        <dbReference type="ChEBI" id="CHEBI:28938"/>
        <dbReference type="ChEBI" id="CHEBI:58453"/>
        <dbReference type="ChEBI" id="CHEBI:58614"/>
        <dbReference type="EC" id="3.5.4.26"/>
    </reaction>
</comment>
<dbReference type="InterPro" id="IPR024072">
    <property type="entry name" value="DHFR-like_dom_sf"/>
</dbReference>
<feature type="binding site" evidence="16">
    <location>
        <position position="63"/>
    </location>
    <ligand>
        <name>Zn(2+)</name>
        <dbReference type="ChEBI" id="CHEBI:29105"/>
        <note>catalytic</note>
    </ligand>
</feature>
<sequence length="382" mass="43537">MKKSIQQTVFRMNDQDEQFMRRAISLAKRGQFTTSPNPNVGCVIVKDNKIVGESYHSKTGELHAEILAMKKSGEMIKGSTVYVTLEPCNHYGCTPPCVDELINAGISKIFVAMTDPNPQVSGKSLKKLRESGIQVVYGLLKKESEKINLGFIKRMKTGLPYITIKMAISIDGKIYSKFEECRWISSYRSRQDVQKIRARSSAILTTGSTVVADDPYLNVRWNDFTDELKHLYPKKKIRQPVRIVIDTRNEVHSEHKIVNIPGECWLFRKQTLQNDLNNTKEFSVKLDEEGKVDLIYIMKELAQKNINSILIESGSTFVSSLLTLNLFDEIILYIAPKILGNKAIGLTTISKKIELNKISKLQFVQFKKIGQDFRVILRKKEI</sequence>
<comment type="cofactor">
    <cofactor evidence="13 16">
        <name>Zn(2+)</name>
        <dbReference type="ChEBI" id="CHEBI:29105"/>
    </cofactor>
    <text evidence="13 16">Binds 1 zinc ion.</text>
</comment>
<feature type="binding site" evidence="15">
    <location>
        <begin position="314"/>
        <end position="320"/>
    </location>
    <ligand>
        <name>NADP(+)</name>
        <dbReference type="ChEBI" id="CHEBI:58349"/>
    </ligand>
</feature>
<dbReference type="InterPro" id="IPR016192">
    <property type="entry name" value="APOBEC/CMP_deaminase_Zn-bd"/>
</dbReference>
<evidence type="ECO:0000256" key="9">
    <source>
        <dbReference type="ARBA" id="ARBA00022833"/>
    </source>
</evidence>
<dbReference type="GO" id="GO:0050661">
    <property type="term" value="F:NADP binding"/>
    <property type="evidence" value="ECO:0007669"/>
    <property type="project" value="InterPro"/>
</dbReference>
<dbReference type="UniPathway" id="UPA00275">
    <property type="reaction ID" value="UER00401"/>
</dbReference>
<dbReference type="InterPro" id="IPR004794">
    <property type="entry name" value="Eubact_RibD"/>
</dbReference>
<comment type="similarity">
    <text evidence="5 13">In the C-terminal section; belongs to the HTP reductase family.</text>
</comment>
<dbReference type="PATRIC" id="fig|1401651.3.peg.333"/>
<feature type="binding site" evidence="15">
    <location>
        <position position="209"/>
    </location>
    <ligand>
        <name>NADP(+)</name>
        <dbReference type="ChEBI" id="CHEBI:58349"/>
    </ligand>
</feature>
<comment type="caution">
    <text evidence="18">The sequence shown here is derived from an EMBL/GenBank/DDBJ whole genome shotgun (WGS) entry which is preliminary data.</text>
</comment>
<dbReference type="EC" id="1.1.1.193" evidence="13"/>
<feature type="active site" description="Proton donor" evidence="14">
    <location>
        <position position="65"/>
    </location>
</feature>
<feature type="binding site" evidence="15">
    <location>
        <position position="197"/>
    </location>
    <ligand>
        <name>substrate</name>
    </ligand>
</feature>
<comment type="pathway">
    <text evidence="2 13">Cofactor biosynthesis; riboflavin biosynthesis; 5-amino-6-(D-ribitylamino)uracil from GTP: step 2/4.</text>
</comment>
<dbReference type="PROSITE" id="PS51747">
    <property type="entry name" value="CYT_DCMP_DEAMINASES_2"/>
    <property type="match status" value="1"/>
</dbReference>
<keyword evidence="10 13" id="KW-0521">NADP</keyword>
<dbReference type="EMBL" id="AWXV01000004">
    <property type="protein sequence ID" value="KIE63900.1"/>
    <property type="molecule type" value="Genomic_DNA"/>
</dbReference>
<dbReference type="GO" id="GO:0009231">
    <property type="term" value="P:riboflavin biosynthetic process"/>
    <property type="evidence" value="ECO:0007669"/>
    <property type="project" value="UniProtKB-UniPathway"/>
</dbReference>
<feature type="domain" description="CMP/dCMP-type deaminase" evidence="17">
    <location>
        <begin position="14"/>
        <end position="136"/>
    </location>
</feature>
<name>A0A0C1VJ90_9ENTR</name>
<feature type="binding site" evidence="15">
    <location>
        <position position="213"/>
    </location>
    <ligand>
        <name>NADP(+)</name>
        <dbReference type="ChEBI" id="CHEBI:58349"/>
    </ligand>
</feature>
<dbReference type="SUPFAM" id="SSF53927">
    <property type="entry name" value="Cytidine deaminase-like"/>
    <property type="match status" value="1"/>
</dbReference>
<dbReference type="Pfam" id="PF00383">
    <property type="entry name" value="dCMP_cyt_deam_1"/>
    <property type="match status" value="1"/>
</dbReference>
<comment type="similarity">
    <text evidence="4 13">In the N-terminal section; belongs to the cytidine and deoxycytidylate deaminase family.</text>
</comment>
<dbReference type="Gene3D" id="3.40.140.10">
    <property type="entry name" value="Cytidine Deaminase, domain 2"/>
    <property type="match status" value="1"/>
</dbReference>
<keyword evidence="12" id="KW-0511">Multifunctional enzyme</keyword>
<organism evidence="18 19">
    <name type="scientific">Candidatus Riesia pediculischaeffi PTSU</name>
    <dbReference type="NCBI Taxonomy" id="1401651"/>
    <lineage>
        <taxon>Bacteria</taxon>
        <taxon>Pseudomonadati</taxon>
        <taxon>Pseudomonadota</taxon>
        <taxon>Gammaproteobacteria</taxon>
        <taxon>Enterobacterales</taxon>
        <taxon>Enterobacteriaceae</taxon>
        <taxon>Candidatus Riesia</taxon>
    </lineage>
</organism>
<feature type="binding site" evidence="15">
    <location>
        <position position="217"/>
    </location>
    <ligand>
        <name>substrate</name>
    </ligand>
</feature>
<dbReference type="GO" id="GO:0008703">
    <property type="term" value="F:5-amino-6-(5-phosphoribosylamino)uracil reductase activity"/>
    <property type="evidence" value="ECO:0007669"/>
    <property type="project" value="UniProtKB-EC"/>
</dbReference>
<dbReference type="InterPro" id="IPR002734">
    <property type="entry name" value="RibDG_C"/>
</dbReference>
<comment type="catalytic activity">
    <reaction evidence="13">
        <text>5-amino-6-(5-phospho-D-ribitylamino)uracil + NADP(+) = 5-amino-6-(5-phospho-D-ribosylamino)uracil + NADPH + H(+)</text>
        <dbReference type="Rhea" id="RHEA:17845"/>
        <dbReference type="ChEBI" id="CHEBI:15378"/>
        <dbReference type="ChEBI" id="CHEBI:57783"/>
        <dbReference type="ChEBI" id="CHEBI:58349"/>
        <dbReference type="ChEBI" id="CHEBI:58421"/>
        <dbReference type="ChEBI" id="CHEBI:58453"/>
        <dbReference type="EC" id="1.1.1.193"/>
    </reaction>
</comment>
<evidence type="ECO:0000256" key="4">
    <source>
        <dbReference type="ARBA" id="ARBA00005259"/>
    </source>
</evidence>
<comment type="pathway">
    <text evidence="3 13">Cofactor biosynthesis; riboflavin biosynthesis; 5-amino-6-(D-ribitylamino)uracil from GTP: step 3/4.</text>
</comment>
<evidence type="ECO:0000256" key="1">
    <source>
        <dbReference type="ARBA" id="ARBA00002151"/>
    </source>
</evidence>
<dbReference type="PANTHER" id="PTHR38011">
    <property type="entry name" value="DIHYDROFOLATE REDUCTASE FAMILY PROTEIN (AFU_ORTHOLOGUE AFUA_8G06820)"/>
    <property type="match status" value="1"/>
</dbReference>
<dbReference type="GO" id="GO:0008835">
    <property type="term" value="F:diaminohydroxyphosphoribosylaminopyrimidine deaminase activity"/>
    <property type="evidence" value="ECO:0007669"/>
    <property type="project" value="UniProtKB-EC"/>
</dbReference>
<evidence type="ECO:0000313" key="19">
    <source>
        <dbReference type="Proteomes" id="UP000054529"/>
    </source>
</evidence>
<dbReference type="InterPro" id="IPR002125">
    <property type="entry name" value="CMP_dCMP_dom"/>
</dbReference>
<dbReference type="NCBIfam" id="TIGR00227">
    <property type="entry name" value="ribD_Cterm"/>
    <property type="match status" value="1"/>
</dbReference>
<dbReference type="PANTHER" id="PTHR38011:SF7">
    <property type="entry name" value="2,5-DIAMINO-6-RIBOSYLAMINO-4(3H)-PYRIMIDINONE 5'-PHOSPHATE REDUCTASE"/>
    <property type="match status" value="1"/>
</dbReference>
<evidence type="ECO:0000256" key="15">
    <source>
        <dbReference type="PIRSR" id="PIRSR006769-2"/>
    </source>
</evidence>
<evidence type="ECO:0000256" key="12">
    <source>
        <dbReference type="ARBA" id="ARBA00023268"/>
    </source>
</evidence>
<dbReference type="FunFam" id="3.40.140.10:FF:000025">
    <property type="entry name" value="Riboflavin biosynthesis protein RibD"/>
    <property type="match status" value="1"/>
</dbReference>
<dbReference type="NCBIfam" id="TIGR00326">
    <property type="entry name" value="eubact_ribD"/>
    <property type="match status" value="1"/>
</dbReference>
<dbReference type="InterPro" id="IPR050765">
    <property type="entry name" value="Riboflavin_Biosynth_HTPR"/>
</dbReference>
<keyword evidence="9 13" id="KW-0862">Zinc</keyword>
<feature type="binding site" evidence="15">
    <location>
        <position position="220"/>
    </location>
    <ligand>
        <name>substrate</name>
    </ligand>
</feature>
<protein>
    <recommendedName>
        <fullName evidence="13">Riboflavin biosynthesis protein RibD</fullName>
    </recommendedName>
    <domain>
        <recommendedName>
            <fullName evidence="13">Diaminohydroxyphosphoribosylaminopyrimidine deaminase</fullName>
            <shortName evidence="13">DRAP deaminase</shortName>
            <ecNumber evidence="13">3.5.4.26</ecNumber>
        </recommendedName>
        <alternativeName>
            <fullName evidence="13">Riboflavin-specific deaminase</fullName>
        </alternativeName>
    </domain>
    <domain>
        <recommendedName>
            <fullName evidence="13">5-amino-6-(5-phosphoribosylamino)uracil reductase</fullName>
            <ecNumber evidence="13">1.1.1.193</ecNumber>
        </recommendedName>
        <alternativeName>
            <fullName evidence="13">HTP reductase</fullName>
        </alternativeName>
    </domain>
</protein>
<comment type="function">
    <text evidence="1 13">Converts 2,5-diamino-6-(ribosylamino)-4(3h)-pyrimidinone 5'-phosphate into 5-amino-6-(ribosylamino)-2,4(1h,3h)-pyrimidinedione 5'-phosphate.</text>
</comment>
<evidence type="ECO:0000256" key="14">
    <source>
        <dbReference type="PIRSR" id="PIRSR006769-1"/>
    </source>
</evidence>